<feature type="compositionally biased region" description="Low complexity" evidence="1">
    <location>
        <begin position="655"/>
        <end position="672"/>
    </location>
</feature>
<accession>A0A3N4LDT9</accession>
<evidence type="ECO:0000313" key="3">
    <source>
        <dbReference type="EMBL" id="RPB18841.1"/>
    </source>
</evidence>
<dbReference type="OrthoDB" id="5382868at2759"/>
<evidence type="ECO:0000256" key="1">
    <source>
        <dbReference type="SAM" id="MobiDB-lite"/>
    </source>
</evidence>
<feature type="region of interest" description="Disordered" evidence="1">
    <location>
        <begin position="753"/>
        <end position="782"/>
    </location>
</feature>
<organism evidence="3 4">
    <name type="scientific">Terfezia boudieri ATCC MYA-4762</name>
    <dbReference type="NCBI Taxonomy" id="1051890"/>
    <lineage>
        <taxon>Eukaryota</taxon>
        <taxon>Fungi</taxon>
        <taxon>Dikarya</taxon>
        <taxon>Ascomycota</taxon>
        <taxon>Pezizomycotina</taxon>
        <taxon>Pezizomycetes</taxon>
        <taxon>Pezizales</taxon>
        <taxon>Pezizaceae</taxon>
        <taxon>Terfezia</taxon>
    </lineage>
</organism>
<gene>
    <name evidence="3" type="ORF">L211DRAFT_686671</name>
</gene>
<protein>
    <submittedName>
        <fullName evidence="3">Uncharacterized protein</fullName>
    </submittedName>
</protein>
<keyword evidence="4" id="KW-1185">Reference proteome</keyword>
<dbReference type="Proteomes" id="UP000267821">
    <property type="component" value="Unassembled WGS sequence"/>
</dbReference>
<feature type="compositionally biased region" description="Polar residues" evidence="1">
    <location>
        <begin position="485"/>
        <end position="508"/>
    </location>
</feature>
<feature type="region of interest" description="Disordered" evidence="1">
    <location>
        <begin position="407"/>
        <end position="440"/>
    </location>
</feature>
<dbReference type="AlphaFoldDB" id="A0A3N4LDT9"/>
<evidence type="ECO:0000313" key="4">
    <source>
        <dbReference type="Proteomes" id="UP000267821"/>
    </source>
</evidence>
<keyword evidence="2" id="KW-1133">Transmembrane helix</keyword>
<name>A0A3N4LDT9_9PEZI</name>
<keyword evidence="2" id="KW-0472">Membrane</keyword>
<keyword evidence="2" id="KW-0812">Transmembrane</keyword>
<feature type="compositionally biased region" description="Polar residues" evidence="1">
    <location>
        <begin position="233"/>
        <end position="243"/>
    </location>
</feature>
<feature type="compositionally biased region" description="Polar residues" evidence="1">
    <location>
        <begin position="201"/>
        <end position="213"/>
    </location>
</feature>
<feature type="region of interest" description="Disordered" evidence="1">
    <location>
        <begin position="186"/>
        <end position="243"/>
    </location>
</feature>
<evidence type="ECO:0000256" key="2">
    <source>
        <dbReference type="SAM" id="Phobius"/>
    </source>
</evidence>
<feature type="region of interest" description="Disordered" evidence="1">
    <location>
        <begin position="485"/>
        <end position="530"/>
    </location>
</feature>
<proteinExistence type="predicted"/>
<feature type="compositionally biased region" description="Basic and acidic residues" evidence="1">
    <location>
        <begin position="219"/>
        <end position="230"/>
    </location>
</feature>
<feature type="transmembrane region" description="Helical" evidence="2">
    <location>
        <begin position="54"/>
        <end position="78"/>
    </location>
</feature>
<feature type="transmembrane region" description="Helical" evidence="2">
    <location>
        <begin position="12"/>
        <end position="34"/>
    </location>
</feature>
<feature type="region of interest" description="Disordered" evidence="1">
    <location>
        <begin position="301"/>
        <end position="325"/>
    </location>
</feature>
<sequence length="802" mass="87005">MMIYSCLSPMVVKVLSSISTLLWGVAIGLSSVFWQKKSALVCGGDLGPAWRCEYKWITTLCATVAAGSSLLLVFMCWYTMLKHLDRYPNNNRKLKQASTSIVRLGPPSTPPVNLTNSRISGQNDIDSLLEQGSISEITARPLRLYDNTQSAEFHAAGGAGKLILPQQLDPTSSGFIPGRLLYGPAIPESSSADRKGKAKQRQNASKLPDSGQTNKRRSLFSERLGEDSHSHSNRNSQTFVGSSVTITRKPLPALPVRSMDTGALSVGPSSYYLPPPQQASFVRQHHVGRFSSNFERIDLLPPPIPPKHPLRRISSAPPGSLDLRPMPPNLEADYYGYMRSETVLKPPRPITDSPANWRYESLPKLDIPKSVLTGPCVPPSIGTKVDMYPWIQAGNEPVTKITAGSAASGSKVGVSPHTPRKPSNLTLSFTPTDLDTSGVDRECEGQRVSAPSEENSWVSGPEELLYRADYDFHCPSDSLNMSPVISSDTPTQSSVPTAVDSTITTSEEPNIGPVKHQDTFSSEESDESLGLDPEKMELAEKVIANQQAVAVPQFQHVQEMTEVPESPSLTLPMRGLARMRSVSSPIPVPIPSAHPVLQLSRGIDSGTTSQPHPMQSPMNSRNRIVSDTSFNHHRYTRIAPLTVRKALPPLPKLPPLKVTTPHSSGGTSSSLVPPTPRSLRTPFADLKTQCVGHFTVSPTGEVEMSTQVRGSSPYRGRIESVSSTNLAVGWEGSHSTDRPDSSALETNARLAENSLGLTQQLPVTRKRSKSGPPATTVRFELSRNEVFEGRTWATSSSGEGSK</sequence>
<dbReference type="InParanoid" id="A0A3N4LDT9"/>
<reference evidence="3 4" key="1">
    <citation type="journal article" date="2018" name="Nat. Ecol. Evol.">
        <title>Pezizomycetes genomes reveal the molecular basis of ectomycorrhizal truffle lifestyle.</title>
        <authorList>
            <person name="Murat C."/>
            <person name="Payen T."/>
            <person name="Noel B."/>
            <person name="Kuo A."/>
            <person name="Morin E."/>
            <person name="Chen J."/>
            <person name="Kohler A."/>
            <person name="Krizsan K."/>
            <person name="Balestrini R."/>
            <person name="Da Silva C."/>
            <person name="Montanini B."/>
            <person name="Hainaut M."/>
            <person name="Levati E."/>
            <person name="Barry K.W."/>
            <person name="Belfiori B."/>
            <person name="Cichocki N."/>
            <person name="Clum A."/>
            <person name="Dockter R.B."/>
            <person name="Fauchery L."/>
            <person name="Guy J."/>
            <person name="Iotti M."/>
            <person name="Le Tacon F."/>
            <person name="Lindquist E.A."/>
            <person name="Lipzen A."/>
            <person name="Malagnac F."/>
            <person name="Mello A."/>
            <person name="Molinier V."/>
            <person name="Miyauchi S."/>
            <person name="Poulain J."/>
            <person name="Riccioni C."/>
            <person name="Rubini A."/>
            <person name="Sitrit Y."/>
            <person name="Splivallo R."/>
            <person name="Traeger S."/>
            <person name="Wang M."/>
            <person name="Zifcakova L."/>
            <person name="Wipf D."/>
            <person name="Zambonelli A."/>
            <person name="Paolocci F."/>
            <person name="Nowrousian M."/>
            <person name="Ottonello S."/>
            <person name="Baldrian P."/>
            <person name="Spatafora J.W."/>
            <person name="Henrissat B."/>
            <person name="Nagy L.G."/>
            <person name="Aury J.M."/>
            <person name="Wincker P."/>
            <person name="Grigoriev I.V."/>
            <person name="Bonfante P."/>
            <person name="Martin F.M."/>
        </authorList>
    </citation>
    <scope>NUCLEOTIDE SEQUENCE [LARGE SCALE GENOMIC DNA]</scope>
    <source>
        <strain evidence="3 4">ATCC MYA-4762</strain>
    </source>
</reference>
<dbReference type="EMBL" id="ML121608">
    <property type="protein sequence ID" value="RPB18841.1"/>
    <property type="molecule type" value="Genomic_DNA"/>
</dbReference>
<feature type="region of interest" description="Disordered" evidence="1">
    <location>
        <begin position="650"/>
        <end position="677"/>
    </location>
</feature>
<feature type="compositionally biased region" description="Polar residues" evidence="1">
    <location>
        <begin position="421"/>
        <end position="435"/>
    </location>
</feature>